<dbReference type="NCBIfam" id="TIGR02072">
    <property type="entry name" value="BioC"/>
    <property type="match status" value="1"/>
</dbReference>
<evidence type="ECO:0000313" key="11">
    <source>
        <dbReference type="Proteomes" id="UP000199695"/>
    </source>
</evidence>
<name>A0A1H8CCG1_9BACL</name>
<dbReference type="GO" id="GO:0032259">
    <property type="term" value="P:methylation"/>
    <property type="evidence" value="ECO:0007669"/>
    <property type="project" value="UniProtKB-KW"/>
</dbReference>
<comment type="similarity">
    <text evidence="8">Belongs to the methyltransferase superfamily.</text>
</comment>
<evidence type="ECO:0000313" key="10">
    <source>
        <dbReference type="EMBL" id="SEM92690.1"/>
    </source>
</evidence>
<dbReference type="UniPathway" id="UPA00078"/>
<proteinExistence type="inferred from homology"/>
<dbReference type="HAMAP" id="MF_00835">
    <property type="entry name" value="BioC"/>
    <property type="match status" value="1"/>
</dbReference>
<dbReference type="GO" id="GO:0009102">
    <property type="term" value="P:biotin biosynthetic process"/>
    <property type="evidence" value="ECO:0007669"/>
    <property type="project" value="UniProtKB-UniRule"/>
</dbReference>
<dbReference type="STRING" id="1173111.SAMN05444955_103206"/>
<dbReference type="GO" id="GO:0010340">
    <property type="term" value="F:carboxyl-O-methyltransferase activity"/>
    <property type="evidence" value="ECO:0007669"/>
    <property type="project" value="UniProtKB-UniRule"/>
</dbReference>
<dbReference type="EC" id="2.1.1.197" evidence="3 8"/>
<sequence length="269" mass="30905">MQKGQVAKRFNRSAVTYDQYALVQKEMARRLLFTLQTLDLKAEKILELGCGTGYFTRLLLDHYPASEVTAVDLAEKMVETARQKTEPSDRVRFFVGDAENLDRSSLGTFDLIVSNAMIQWLARPSEALSGWASLLKPNGWLVASTFGPDTFQELRSLFQRVEEEMGLEPKPHVISMRTPGEWQRLFHESAYREVDYLEYRHRAEYRDCRDFLKSVKATGASYNEAELNLLTSSRVLLRVMDAYNRIYRSGSGVSATYHLVEIRGRKRAE</sequence>
<evidence type="ECO:0000256" key="1">
    <source>
        <dbReference type="ARBA" id="ARBA00000852"/>
    </source>
</evidence>
<dbReference type="Proteomes" id="UP000199695">
    <property type="component" value="Unassembled WGS sequence"/>
</dbReference>
<dbReference type="RefSeq" id="WP_089965795.1">
    <property type="nucleotide sequence ID" value="NZ_FOCQ01000003.1"/>
</dbReference>
<comment type="catalytic activity">
    <reaction evidence="1 8">
        <text>malonyl-[ACP] + S-adenosyl-L-methionine = malonyl-[ACP] methyl ester + S-adenosyl-L-homocysteine</text>
        <dbReference type="Rhea" id="RHEA:17105"/>
        <dbReference type="Rhea" id="RHEA-COMP:9623"/>
        <dbReference type="Rhea" id="RHEA-COMP:9954"/>
        <dbReference type="ChEBI" id="CHEBI:57856"/>
        <dbReference type="ChEBI" id="CHEBI:59789"/>
        <dbReference type="ChEBI" id="CHEBI:78449"/>
        <dbReference type="ChEBI" id="CHEBI:78845"/>
        <dbReference type="EC" id="2.1.1.197"/>
    </reaction>
</comment>
<dbReference type="SUPFAM" id="SSF53335">
    <property type="entry name" value="S-adenosyl-L-methionine-dependent methyltransferases"/>
    <property type="match status" value="1"/>
</dbReference>
<evidence type="ECO:0000256" key="4">
    <source>
        <dbReference type="ARBA" id="ARBA00022603"/>
    </source>
</evidence>
<dbReference type="GO" id="GO:0102130">
    <property type="term" value="F:malonyl-CoA methyltransferase activity"/>
    <property type="evidence" value="ECO:0007669"/>
    <property type="project" value="UniProtKB-EC"/>
</dbReference>
<keyword evidence="6 8" id="KW-0949">S-adenosyl-L-methionine</keyword>
<keyword evidence="4 8" id="KW-0489">Methyltransferase</keyword>
<dbReference type="OrthoDB" id="9760689at2"/>
<dbReference type="Gene3D" id="3.40.50.150">
    <property type="entry name" value="Vaccinia Virus protein VP39"/>
    <property type="match status" value="1"/>
</dbReference>
<dbReference type="GO" id="GO:0008757">
    <property type="term" value="F:S-adenosylmethionine-dependent methyltransferase activity"/>
    <property type="evidence" value="ECO:0007669"/>
    <property type="project" value="InterPro"/>
</dbReference>
<gene>
    <name evidence="8" type="primary">bioC</name>
    <name evidence="10" type="ORF">SAMN05444955_103206</name>
</gene>
<dbReference type="InterPro" id="IPR013216">
    <property type="entry name" value="Methyltransf_11"/>
</dbReference>
<reference evidence="10 11" key="1">
    <citation type="submission" date="2016-10" db="EMBL/GenBank/DDBJ databases">
        <authorList>
            <person name="de Groot N.N."/>
        </authorList>
    </citation>
    <scope>NUCLEOTIDE SEQUENCE [LARGE SCALE GENOMIC DNA]</scope>
    <source>
        <strain evidence="10 11">DSM 46701</strain>
    </source>
</reference>
<comment type="pathway">
    <text evidence="2 8">Cofactor biosynthesis; biotin biosynthesis.</text>
</comment>
<organism evidence="10 11">
    <name type="scientific">Lihuaxuella thermophila</name>
    <dbReference type="NCBI Taxonomy" id="1173111"/>
    <lineage>
        <taxon>Bacteria</taxon>
        <taxon>Bacillati</taxon>
        <taxon>Bacillota</taxon>
        <taxon>Bacilli</taxon>
        <taxon>Bacillales</taxon>
        <taxon>Thermoactinomycetaceae</taxon>
        <taxon>Lihuaxuella</taxon>
    </lineage>
</organism>
<evidence type="ECO:0000256" key="7">
    <source>
        <dbReference type="ARBA" id="ARBA00022756"/>
    </source>
</evidence>
<keyword evidence="11" id="KW-1185">Reference proteome</keyword>
<evidence type="ECO:0000256" key="3">
    <source>
        <dbReference type="ARBA" id="ARBA00012327"/>
    </source>
</evidence>
<feature type="domain" description="Methyltransferase type 11" evidence="9">
    <location>
        <begin position="46"/>
        <end position="142"/>
    </location>
</feature>
<dbReference type="EMBL" id="FOCQ01000003">
    <property type="protein sequence ID" value="SEM92690.1"/>
    <property type="molecule type" value="Genomic_DNA"/>
</dbReference>
<dbReference type="PANTHER" id="PTHR43861:SF1">
    <property type="entry name" value="TRANS-ACONITATE 2-METHYLTRANSFERASE"/>
    <property type="match status" value="1"/>
</dbReference>
<dbReference type="PANTHER" id="PTHR43861">
    <property type="entry name" value="TRANS-ACONITATE 2-METHYLTRANSFERASE-RELATED"/>
    <property type="match status" value="1"/>
</dbReference>
<evidence type="ECO:0000256" key="8">
    <source>
        <dbReference type="HAMAP-Rule" id="MF_00835"/>
    </source>
</evidence>
<evidence type="ECO:0000256" key="2">
    <source>
        <dbReference type="ARBA" id="ARBA00004746"/>
    </source>
</evidence>
<dbReference type="CDD" id="cd02440">
    <property type="entry name" value="AdoMet_MTases"/>
    <property type="match status" value="1"/>
</dbReference>
<keyword evidence="7 8" id="KW-0093">Biotin biosynthesis</keyword>
<dbReference type="Pfam" id="PF08241">
    <property type="entry name" value="Methyltransf_11"/>
    <property type="match status" value="1"/>
</dbReference>
<dbReference type="AlphaFoldDB" id="A0A1H8CCG1"/>
<evidence type="ECO:0000256" key="5">
    <source>
        <dbReference type="ARBA" id="ARBA00022679"/>
    </source>
</evidence>
<dbReference type="InterPro" id="IPR011814">
    <property type="entry name" value="BioC"/>
</dbReference>
<evidence type="ECO:0000259" key="9">
    <source>
        <dbReference type="Pfam" id="PF08241"/>
    </source>
</evidence>
<comment type="function">
    <text evidence="8">Converts the free carboxyl group of a malonyl-thioester to its methyl ester by transfer of a methyl group from S-adenosyl-L-methionine (SAM). It allows to synthesize pimeloyl-ACP via the fatty acid synthetic pathway.</text>
</comment>
<evidence type="ECO:0000256" key="6">
    <source>
        <dbReference type="ARBA" id="ARBA00022691"/>
    </source>
</evidence>
<dbReference type="InterPro" id="IPR029063">
    <property type="entry name" value="SAM-dependent_MTases_sf"/>
</dbReference>
<accession>A0A1H8CCG1</accession>
<keyword evidence="5 8" id="KW-0808">Transferase</keyword>
<protein>
    <recommendedName>
        <fullName evidence="3 8">Malonyl-[acyl-carrier protein] O-methyltransferase</fullName>
        <shortName evidence="8">Malonyl-ACP O-methyltransferase</shortName>
        <ecNumber evidence="3 8">2.1.1.197</ecNumber>
    </recommendedName>
    <alternativeName>
        <fullName evidence="8">Biotin synthesis protein BioC</fullName>
    </alternativeName>
</protein>